<name>A0ABR3VTE1_9PEZI</name>
<comment type="caution">
    <text evidence="1">The sequence shown here is derived from an EMBL/GenBank/DDBJ whole genome shotgun (WGS) entry which is preliminary data.</text>
</comment>
<gene>
    <name evidence="1" type="ORF">VTK73DRAFT_1452</name>
</gene>
<organism evidence="1 2">
    <name type="scientific">Phialemonium thermophilum</name>
    <dbReference type="NCBI Taxonomy" id="223376"/>
    <lineage>
        <taxon>Eukaryota</taxon>
        <taxon>Fungi</taxon>
        <taxon>Dikarya</taxon>
        <taxon>Ascomycota</taxon>
        <taxon>Pezizomycotina</taxon>
        <taxon>Sordariomycetes</taxon>
        <taxon>Sordariomycetidae</taxon>
        <taxon>Cephalothecales</taxon>
        <taxon>Cephalothecaceae</taxon>
        <taxon>Phialemonium</taxon>
    </lineage>
</organism>
<evidence type="ECO:0000313" key="1">
    <source>
        <dbReference type="EMBL" id="KAL1844947.1"/>
    </source>
</evidence>
<evidence type="ECO:0000313" key="2">
    <source>
        <dbReference type="Proteomes" id="UP001586593"/>
    </source>
</evidence>
<proteinExistence type="predicted"/>
<accession>A0ABR3VTE1</accession>
<keyword evidence="2" id="KW-1185">Reference proteome</keyword>
<dbReference type="Proteomes" id="UP001586593">
    <property type="component" value="Unassembled WGS sequence"/>
</dbReference>
<reference evidence="1 2" key="1">
    <citation type="journal article" date="2024" name="Commun. Biol.">
        <title>Comparative genomic analysis of thermophilic fungi reveals convergent evolutionary adaptations and gene losses.</title>
        <authorList>
            <person name="Steindorff A.S."/>
            <person name="Aguilar-Pontes M.V."/>
            <person name="Robinson A.J."/>
            <person name="Andreopoulos B."/>
            <person name="LaButti K."/>
            <person name="Kuo A."/>
            <person name="Mondo S."/>
            <person name="Riley R."/>
            <person name="Otillar R."/>
            <person name="Haridas S."/>
            <person name="Lipzen A."/>
            <person name="Grimwood J."/>
            <person name="Schmutz J."/>
            <person name="Clum A."/>
            <person name="Reid I.D."/>
            <person name="Moisan M.C."/>
            <person name="Butler G."/>
            <person name="Nguyen T.T.M."/>
            <person name="Dewar K."/>
            <person name="Conant G."/>
            <person name="Drula E."/>
            <person name="Henrissat B."/>
            <person name="Hansel C."/>
            <person name="Singer S."/>
            <person name="Hutchinson M.I."/>
            <person name="de Vries R.P."/>
            <person name="Natvig D.O."/>
            <person name="Powell A.J."/>
            <person name="Tsang A."/>
            <person name="Grigoriev I.V."/>
        </authorList>
    </citation>
    <scope>NUCLEOTIDE SEQUENCE [LARGE SCALE GENOMIC DNA]</scope>
    <source>
        <strain evidence="1 2">ATCC 24622</strain>
    </source>
</reference>
<protein>
    <submittedName>
        <fullName evidence="1">Uncharacterized protein</fullName>
    </submittedName>
</protein>
<dbReference type="EMBL" id="JAZHXJ010001356">
    <property type="protein sequence ID" value="KAL1844947.1"/>
    <property type="molecule type" value="Genomic_DNA"/>
</dbReference>
<sequence length="151" mass="17207">MKGFSFQVFPEKEPPLRAHIYFYHHQPPKSSNPKTQRVISSNLRRTPFGSNAIRSFPHLEPGFLQISPYERAPVGLHFSGTLLSPIHLVSRPLHLAPPLPLGVRRVGHFHLSCCSTTIHGECIWNGHAKLTMFGRFRIISQVRLSRPSAWR</sequence>